<keyword evidence="1" id="KW-0805">Transcription regulation</keyword>
<proteinExistence type="predicted"/>
<dbReference type="Pfam" id="PF01022">
    <property type="entry name" value="HTH_5"/>
    <property type="match status" value="1"/>
</dbReference>
<dbReference type="InterPro" id="IPR011991">
    <property type="entry name" value="ArsR-like_HTH"/>
</dbReference>
<reference evidence="5 6" key="1">
    <citation type="submission" date="2024-01" db="EMBL/GenBank/DDBJ databases">
        <title>Hyphobacterium bacterium isolated from marine sediment.</title>
        <authorList>
            <person name="Zhao S."/>
        </authorList>
    </citation>
    <scope>NUCLEOTIDE SEQUENCE [LARGE SCALE GENOMIC DNA]</scope>
    <source>
        <strain evidence="6">HN65</strain>
    </source>
</reference>
<dbReference type="InterPro" id="IPR051081">
    <property type="entry name" value="HTH_MetalResp_TranReg"/>
</dbReference>
<evidence type="ECO:0000313" key="6">
    <source>
        <dbReference type="Proteomes" id="UP001354971"/>
    </source>
</evidence>
<dbReference type="NCBIfam" id="NF033788">
    <property type="entry name" value="HTH_metalloreg"/>
    <property type="match status" value="1"/>
</dbReference>
<dbReference type="EMBL" id="JAZDRP010000005">
    <property type="protein sequence ID" value="MEE2526537.1"/>
    <property type="molecule type" value="Genomic_DNA"/>
</dbReference>
<sequence length="88" mass="9343">MSDIFKALGHPVRRQVLKKLRDGPMSAGDLAGAFPVSKPTMSGHFAALKEAGLILAERHGTTIRYRLNAGAAEEAIALLMDLIGKDSA</sequence>
<comment type="caution">
    <text evidence="5">The sequence shown here is derived from an EMBL/GenBank/DDBJ whole genome shotgun (WGS) entry which is preliminary data.</text>
</comment>
<organism evidence="5 6">
    <name type="scientific">Hyphobacterium lacteum</name>
    <dbReference type="NCBI Taxonomy" id="3116575"/>
    <lineage>
        <taxon>Bacteria</taxon>
        <taxon>Pseudomonadati</taxon>
        <taxon>Pseudomonadota</taxon>
        <taxon>Alphaproteobacteria</taxon>
        <taxon>Maricaulales</taxon>
        <taxon>Maricaulaceae</taxon>
        <taxon>Hyphobacterium</taxon>
    </lineage>
</organism>
<dbReference type="RefSeq" id="WP_330199200.1">
    <property type="nucleotide sequence ID" value="NZ_JAZDRP010000005.1"/>
</dbReference>
<accession>A0ABU7LRL1</accession>
<feature type="domain" description="HTH arsR-type" evidence="4">
    <location>
        <begin position="1"/>
        <end position="87"/>
    </location>
</feature>
<keyword evidence="6" id="KW-1185">Reference proteome</keyword>
<dbReference type="Proteomes" id="UP001354971">
    <property type="component" value="Unassembled WGS sequence"/>
</dbReference>
<keyword evidence="2" id="KW-0238">DNA-binding</keyword>
<dbReference type="PANTHER" id="PTHR33154">
    <property type="entry name" value="TRANSCRIPTIONAL REGULATOR, ARSR FAMILY"/>
    <property type="match status" value="1"/>
</dbReference>
<dbReference type="Gene3D" id="1.10.10.10">
    <property type="entry name" value="Winged helix-like DNA-binding domain superfamily/Winged helix DNA-binding domain"/>
    <property type="match status" value="1"/>
</dbReference>
<evidence type="ECO:0000259" key="4">
    <source>
        <dbReference type="PROSITE" id="PS50987"/>
    </source>
</evidence>
<dbReference type="InterPro" id="IPR036388">
    <property type="entry name" value="WH-like_DNA-bd_sf"/>
</dbReference>
<dbReference type="InterPro" id="IPR036390">
    <property type="entry name" value="WH_DNA-bd_sf"/>
</dbReference>
<dbReference type="SUPFAM" id="SSF46785">
    <property type="entry name" value="Winged helix' DNA-binding domain"/>
    <property type="match status" value="1"/>
</dbReference>
<keyword evidence="3" id="KW-0804">Transcription</keyword>
<dbReference type="PROSITE" id="PS50987">
    <property type="entry name" value="HTH_ARSR_2"/>
    <property type="match status" value="1"/>
</dbReference>
<dbReference type="InterPro" id="IPR001845">
    <property type="entry name" value="HTH_ArsR_DNA-bd_dom"/>
</dbReference>
<protein>
    <submittedName>
        <fullName evidence="5">Metalloregulator ArsR/SmtB family transcription factor</fullName>
    </submittedName>
</protein>
<evidence type="ECO:0000256" key="2">
    <source>
        <dbReference type="ARBA" id="ARBA00023125"/>
    </source>
</evidence>
<evidence type="ECO:0000313" key="5">
    <source>
        <dbReference type="EMBL" id="MEE2526537.1"/>
    </source>
</evidence>
<gene>
    <name evidence="5" type="ORF">V0U79_09175</name>
</gene>
<dbReference type="SMART" id="SM00418">
    <property type="entry name" value="HTH_ARSR"/>
    <property type="match status" value="1"/>
</dbReference>
<evidence type="ECO:0000256" key="1">
    <source>
        <dbReference type="ARBA" id="ARBA00023015"/>
    </source>
</evidence>
<dbReference type="PRINTS" id="PR00778">
    <property type="entry name" value="HTHARSR"/>
</dbReference>
<name>A0ABU7LRL1_9PROT</name>
<dbReference type="CDD" id="cd00090">
    <property type="entry name" value="HTH_ARSR"/>
    <property type="match status" value="1"/>
</dbReference>
<evidence type="ECO:0000256" key="3">
    <source>
        <dbReference type="ARBA" id="ARBA00023163"/>
    </source>
</evidence>
<dbReference type="PANTHER" id="PTHR33154:SF33">
    <property type="entry name" value="TRANSCRIPTIONAL REPRESSOR SDPR"/>
    <property type="match status" value="1"/>
</dbReference>